<dbReference type="PROSITE" id="PS51257">
    <property type="entry name" value="PROKAR_LIPOPROTEIN"/>
    <property type="match status" value="1"/>
</dbReference>
<evidence type="ECO:0000313" key="2">
    <source>
        <dbReference type="Proteomes" id="UP000664480"/>
    </source>
</evidence>
<accession>A0ABS3CCF6</accession>
<organism evidence="1 2">
    <name type="scientific">Algoriphagus pacificus</name>
    <dbReference type="NCBI Taxonomy" id="2811234"/>
    <lineage>
        <taxon>Bacteria</taxon>
        <taxon>Pseudomonadati</taxon>
        <taxon>Bacteroidota</taxon>
        <taxon>Cytophagia</taxon>
        <taxon>Cytophagales</taxon>
        <taxon>Cyclobacteriaceae</taxon>
        <taxon>Algoriphagus</taxon>
    </lineage>
</organism>
<evidence type="ECO:0008006" key="3">
    <source>
        <dbReference type="Google" id="ProtNLM"/>
    </source>
</evidence>
<dbReference type="RefSeq" id="WP_206585145.1">
    <property type="nucleotide sequence ID" value="NZ_JAFKCU010000001.1"/>
</dbReference>
<protein>
    <recommendedName>
        <fullName evidence="3">TolB-like 6-blade propeller-like</fullName>
    </recommendedName>
</protein>
<dbReference type="EMBL" id="JAFKCU010000001">
    <property type="protein sequence ID" value="MBN7814500.1"/>
    <property type="molecule type" value="Genomic_DNA"/>
</dbReference>
<proteinExistence type="predicted"/>
<name>A0ABS3CCF6_9BACT</name>
<comment type="caution">
    <text evidence="1">The sequence shown here is derived from an EMBL/GenBank/DDBJ whole genome shotgun (WGS) entry which is preliminary data.</text>
</comment>
<dbReference type="Proteomes" id="UP000664480">
    <property type="component" value="Unassembled WGS sequence"/>
</dbReference>
<gene>
    <name evidence="1" type="ORF">J0A69_03625</name>
</gene>
<sequence>MKKLTLLFALAAIFFSCSKSTEQEDLKENESFAFVKKDSIQVDYIGLPKLMDVNPTLQKVLLFDSQAMKFVISDFEGKVISEFSKDRDAPDGFGSFPMAAGKFKENGNIQIVSSRGVFEYDQEGTLISSKRIPNDKVLPFSGRMDALQEIQFVDDQMLLAGVIARSEYNKTQPEFYDNFLQLVWADTATGNFEQFLNLEAESIFQNNMSHEPTTLSPKFEVIDEKLYVISGTDPFLNIYQVDSPYTRIARVPLIVNDYKLNPGEDPKLADPRAISYDPSFGNILKMAKVQNYLVVSYLTGYDEMDAALAKEQKSEDEWQAFNERVNKKYKTHYLILDLDGKQLADLESPEEFDNVFVSRDGSLWFFAKPNPEVEEDFAKIYQVGIQ</sequence>
<evidence type="ECO:0000313" key="1">
    <source>
        <dbReference type="EMBL" id="MBN7814500.1"/>
    </source>
</evidence>
<reference evidence="1 2" key="1">
    <citation type="submission" date="2021-03" db="EMBL/GenBank/DDBJ databases">
        <title>novel species isolated from a fishpond in China.</title>
        <authorList>
            <person name="Lu H."/>
            <person name="Cai Z."/>
        </authorList>
    </citation>
    <scope>NUCLEOTIDE SEQUENCE [LARGE SCALE GENOMIC DNA]</scope>
    <source>
        <strain evidence="1 2">YJ13C</strain>
    </source>
</reference>
<keyword evidence="2" id="KW-1185">Reference proteome</keyword>